<reference evidence="2" key="1">
    <citation type="submission" date="2021-01" db="EMBL/GenBank/DDBJ databases">
        <authorList>
            <consortium name="Genoscope - CEA"/>
            <person name="William W."/>
        </authorList>
    </citation>
    <scope>NUCLEOTIDE SEQUENCE</scope>
</reference>
<evidence type="ECO:0000313" key="2">
    <source>
        <dbReference type="EMBL" id="CAF1706708.1"/>
    </source>
</evidence>
<gene>
    <name evidence="2" type="ORF">DARMORV10_C03P59490.1</name>
</gene>
<evidence type="ECO:0000256" key="1">
    <source>
        <dbReference type="SAM" id="MobiDB-lite"/>
    </source>
</evidence>
<organism evidence="2">
    <name type="scientific">Brassica napus</name>
    <name type="common">Rape</name>
    <dbReference type="NCBI Taxonomy" id="3708"/>
    <lineage>
        <taxon>Eukaryota</taxon>
        <taxon>Viridiplantae</taxon>
        <taxon>Streptophyta</taxon>
        <taxon>Embryophyta</taxon>
        <taxon>Tracheophyta</taxon>
        <taxon>Spermatophyta</taxon>
        <taxon>Magnoliopsida</taxon>
        <taxon>eudicotyledons</taxon>
        <taxon>Gunneridae</taxon>
        <taxon>Pentapetalae</taxon>
        <taxon>rosids</taxon>
        <taxon>malvids</taxon>
        <taxon>Brassicales</taxon>
        <taxon>Brassicaceae</taxon>
        <taxon>Brassiceae</taxon>
        <taxon>Brassica</taxon>
    </lineage>
</organism>
<dbReference type="AlphaFoldDB" id="A0A816IJ16"/>
<dbReference type="Proteomes" id="UP001295469">
    <property type="component" value="Chromosome C03"/>
</dbReference>
<sequence>MEYKHHFLINRKFQTSGFFTLQYPILTYNEWKFREFKSSKTTYIIGNVILFYRRYGAVLLTPFDTYRAFDNGLLLHKLTKNGCPEASKLRAHPLKDIPLLDRLYARVTVSVKEGWQPRAGPGKLRDAPNPFTQVIESDEEAEPAEPIGKSGPHGKGKAVASRKQVNPDKWERLTTAIENQGKFWKGSRETFESLNPFSCAVCMQELLKMTTLNHES</sequence>
<protein>
    <submittedName>
        <fullName evidence="2">(rape) hypothetical protein</fullName>
    </submittedName>
</protein>
<name>A0A816IJ16_BRANA</name>
<accession>A0A816IJ16</accession>
<proteinExistence type="predicted"/>
<dbReference type="EMBL" id="HG994367">
    <property type="protein sequence ID" value="CAF1706708.1"/>
    <property type="molecule type" value="Genomic_DNA"/>
</dbReference>
<feature type="region of interest" description="Disordered" evidence="1">
    <location>
        <begin position="138"/>
        <end position="167"/>
    </location>
</feature>